<accession>A0ABN2M6C9</accession>
<evidence type="ECO:0008006" key="3">
    <source>
        <dbReference type="Google" id="ProtNLM"/>
    </source>
</evidence>
<dbReference type="SUPFAM" id="SSF56112">
    <property type="entry name" value="Protein kinase-like (PK-like)"/>
    <property type="match status" value="1"/>
</dbReference>
<evidence type="ECO:0000313" key="1">
    <source>
        <dbReference type="EMBL" id="GAA1809640.1"/>
    </source>
</evidence>
<organism evidence="1 2">
    <name type="scientific">Nostocoides veronense</name>
    <dbReference type="NCBI Taxonomy" id="330836"/>
    <lineage>
        <taxon>Bacteria</taxon>
        <taxon>Bacillati</taxon>
        <taxon>Actinomycetota</taxon>
        <taxon>Actinomycetes</taxon>
        <taxon>Micrococcales</taxon>
        <taxon>Intrasporangiaceae</taxon>
        <taxon>Nostocoides</taxon>
    </lineage>
</organism>
<protein>
    <recommendedName>
        <fullName evidence="3">Aminoglycoside phosphotransferase</fullName>
    </recommendedName>
</protein>
<proteinExistence type="predicted"/>
<keyword evidence="2" id="KW-1185">Reference proteome</keyword>
<dbReference type="InterPro" id="IPR011009">
    <property type="entry name" value="Kinase-like_dom_sf"/>
</dbReference>
<dbReference type="Proteomes" id="UP001499938">
    <property type="component" value="Unassembled WGS sequence"/>
</dbReference>
<gene>
    <name evidence="1" type="ORF">GCM10009811_35990</name>
</gene>
<evidence type="ECO:0000313" key="2">
    <source>
        <dbReference type="Proteomes" id="UP001499938"/>
    </source>
</evidence>
<dbReference type="EMBL" id="BAAAPO010000063">
    <property type="protein sequence ID" value="GAA1809640.1"/>
    <property type="molecule type" value="Genomic_DNA"/>
</dbReference>
<sequence length="154" mass="16176">MHDDEVPIDEHIVRALIDEQFPSWRGLPVTRLATGGTVNAIFRIGDDLAARFPLRGMPVTDARSWLVSEAAAQSEFAQVSGLPTPIPVTIGSPGLGYPMPFAVQTWVSGRVPGVGEFADSDALADDAAAFGPPWAAGISSNSVAAPGHSCRPWA</sequence>
<comment type="caution">
    <text evidence="1">The sequence shown here is derived from an EMBL/GenBank/DDBJ whole genome shotgun (WGS) entry which is preliminary data.</text>
</comment>
<name>A0ABN2M6C9_9MICO</name>
<dbReference type="RefSeq" id="WP_344088954.1">
    <property type="nucleotide sequence ID" value="NZ_BAAAPO010000063.1"/>
</dbReference>
<reference evidence="1 2" key="1">
    <citation type="journal article" date="2019" name="Int. J. Syst. Evol. Microbiol.">
        <title>The Global Catalogue of Microorganisms (GCM) 10K type strain sequencing project: providing services to taxonomists for standard genome sequencing and annotation.</title>
        <authorList>
            <consortium name="The Broad Institute Genomics Platform"/>
            <consortium name="The Broad Institute Genome Sequencing Center for Infectious Disease"/>
            <person name="Wu L."/>
            <person name="Ma J."/>
        </authorList>
    </citation>
    <scope>NUCLEOTIDE SEQUENCE [LARGE SCALE GENOMIC DNA]</scope>
    <source>
        <strain evidence="1 2">JCM 15592</strain>
    </source>
</reference>
<dbReference type="Gene3D" id="3.30.200.20">
    <property type="entry name" value="Phosphorylase Kinase, domain 1"/>
    <property type="match status" value="1"/>
</dbReference>